<reference evidence="1" key="1">
    <citation type="submission" date="2020-08" db="EMBL/GenBank/DDBJ databases">
        <title>Genome public.</title>
        <authorList>
            <person name="Liu C."/>
            <person name="Sun Q."/>
        </authorList>
    </citation>
    <scope>NUCLEOTIDE SEQUENCE</scope>
    <source>
        <strain evidence="1">BX12</strain>
    </source>
</reference>
<evidence type="ECO:0000313" key="1">
    <source>
        <dbReference type="EMBL" id="MBC6679593.1"/>
    </source>
</evidence>
<evidence type="ECO:0008006" key="3">
    <source>
        <dbReference type="Google" id="ProtNLM"/>
    </source>
</evidence>
<dbReference type="EMBL" id="JACRYT010000005">
    <property type="protein sequence ID" value="MBC6679593.1"/>
    <property type="molecule type" value="Genomic_DNA"/>
</dbReference>
<comment type="caution">
    <text evidence="1">The sequence shown here is derived from an EMBL/GenBank/DDBJ whole genome shotgun (WGS) entry which is preliminary data.</text>
</comment>
<dbReference type="AlphaFoldDB" id="A0A923NID4"/>
<proteinExistence type="predicted"/>
<keyword evidence="2" id="KW-1185">Reference proteome</keyword>
<name>A0A923NID4_9FIRM</name>
<evidence type="ECO:0000313" key="2">
    <source>
        <dbReference type="Proteomes" id="UP000602647"/>
    </source>
</evidence>
<gene>
    <name evidence="1" type="ORF">H9L42_07110</name>
</gene>
<protein>
    <recommendedName>
        <fullName evidence="3">Transposase</fullName>
    </recommendedName>
</protein>
<accession>A0A923NID4</accession>
<dbReference type="Proteomes" id="UP000602647">
    <property type="component" value="Unassembled WGS sequence"/>
</dbReference>
<sequence>MKEIRDLWEKEQATGVQEPVGEFIDPRDKEIEKLKAERDYLIEEKKRLEQVLKKYELGFLTRKDRM</sequence>
<organism evidence="1 2">
    <name type="scientific">Zhenpiania hominis</name>
    <dbReference type="NCBI Taxonomy" id="2763644"/>
    <lineage>
        <taxon>Bacteria</taxon>
        <taxon>Bacillati</taxon>
        <taxon>Bacillota</taxon>
        <taxon>Clostridia</taxon>
        <taxon>Peptostreptococcales</taxon>
        <taxon>Anaerovoracaceae</taxon>
        <taxon>Zhenpiania</taxon>
    </lineage>
</organism>